<evidence type="ECO:0000313" key="4">
    <source>
        <dbReference type="EMBL" id="MBZ4195278.1"/>
    </source>
</evidence>
<keyword evidence="2" id="KW-0663">Pyridoxal phosphate</keyword>
<feature type="domain" description="Aminotransferase class V" evidence="3">
    <location>
        <begin position="15"/>
        <end position="371"/>
    </location>
</feature>
<organism evidence="4 5">
    <name type="scientific">Mycoplasma tauri</name>
    <dbReference type="NCBI Taxonomy" id="547987"/>
    <lineage>
        <taxon>Bacteria</taxon>
        <taxon>Bacillati</taxon>
        <taxon>Mycoplasmatota</taxon>
        <taxon>Mollicutes</taxon>
        <taxon>Mycoplasmataceae</taxon>
        <taxon>Mycoplasma</taxon>
    </lineage>
</organism>
<dbReference type="Pfam" id="PF00266">
    <property type="entry name" value="Aminotran_5"/>
    <property type="match status" value="1"/>
</dbReference>
<comment type="cofactor">
    <cofactor evidence="1">
        <name>pyridoxal 5'-phosphate</name>
        <dbReference type="ChEBI" id="CHEBI:597326"/>
    </cofactor>
</comment>
<accession>A0A953NE42</accession>
<dbReference type="GO" id="GO:0008483">
    <property type="term" value="F:transaminase activity"/>
    <property type="evidence" value="ECO:0007669"/>
    <property type="project" value="UniProtKB-KW"/>
</dbReference>
<gene>
    <name evidence="4" type="ORF">LAD73_00890</name>
</gene>
<evidence type="ECO:0000259" key="3">
    <source>
        <dbReference type="Pfam" id="PF00266"/>
    </source>
</evidence>
<protein>
    <submittedName>
        <fullName evidence="4">Aminotransferase class V-fold PLP-dependent enzyme</fullName>
    </submittedName>
</protein>
<dbReference type="Proteomes" id="UP000772186">
    <property type="component" value="Unassembled WGS sequence"/>
</dbReference>
<dbReference type="SUPFAM" id="SSF53383">
    <property type="entry name" value="PLP-dependent transferases"/>
    <property type="match status" value="1"/>
</dbReference>
<dbReference type="InterPro" id="IPR015422">
    <property type="entry name" value="PyrdxlP-dep_Trfase_small"/>
</dbReference>
<dbReference type="PANTHER" id="PTHR43586:SF8">
    <property type="entry name" value="CYSTEINE DESULFURASE 1, CHLOROPLASTIC"/>
    <property type="match status" value="1"/>
</dbReference>
<dbReference type="InterPro" id="IPR015424">
    <property type="entry name" value="PyrdxlP-dep_Trfase"/>
</dbReference>
<keyword evidence="5" id="KW-1185">Reference proteome</keyword>
<proteinExistence type="predicted"/>
<dbReference type="InterPro" id="IPR015421">
    <property type="entry name" value="PyrdxlP-dep_Trfase_major"/>
</dbReference>
<dbReference type="PANTHER" id="PTHR43586">
    <property type="entry name" value="CYSTEINE DESULFURASE"/>
    <property type="match status" value="1"/>
</dbReference>
<dbReference type="Gene3D" id="3.40.640.10">
    <property type="entry name" value="Type I PLP-dependent aspartate aminotransferase-like (Major domain)"/>
    <property type="match status" value="1"/>
</dbReference>
<keyword evidence="4" id="KW-0032">Aminotransferase</keyword>
<dbReference type="Gene3D" id="3.90.1150.10">
    <property type="entry name" value="Aspartate Aminotransferase, domain 1"/>
    <property type="match status" value="1"/>
</dbReference>
<sequence>MENLKKYFTLSNKITYLDNAALTLKPQSSIEALNNFYTNYSISSRTRDTPIGIKVNEEISSLRKNIANLINSKPEEVIFTSGATDSINKCAAMLKKILKKDHELLLSAYNHSSNITPWIKLADELNVTIKIVDDNLIDSINSKTKIIAFSQLSNNYNIKYDMEKIYKKANEIGAIVINDAAQAIVYEPVNFYNSHIVVFSSNKFYGPTGFGALIIKENLLKHLKPSTFGGGSTLSIDSNNNCYFQNGIEAFEPGTPNLSAIFMFNESLNFFKNKIGYDLTKKKIEKLSSYAYEKLSKLENIELYTSKNSHIILFNVKGINAQDVAHYLGTKNIYVRAGLFCALYLKNIKSVNSYVRISLAVYNDEEDIDNLVKELEKGGDFLVL</sequence>
<dbReference type="EMBL" id="JAIQBY010000004">
    <property type="protein sequence ID" value="MBZ4195278.1"/>
    <property type="molecule type" value="Genomic_DNA"/>
</dbReference>
<reference evidence="4 5" key="1">
    <citation type="submission" date="2021-09" db="EMBL/GenBank/DDBJ databases">
        <title>WGS of Mycoplasma sp. Zaradi2 strains.</title>
        <authorList>
            <person name="Spergser J."/>
        </authorList>
    </citation>
    <scope>NUCLEOTIDE SEQUENCE [LARGE SCALE GENOMIC DNA]</scope>
    <source>
        <strain evidence="4 5">1331</strain>
    </source>
</reference>
<keyword evidence="4" id="KW-0808">Transferase</keyword>
<evidence type="ECO:0000256" key="1">
    <source>
        <dbReference type="ARBA" id="ARBA00001933"/>
    </source>
</evidence>
<dbReference type="RefSeq" id="WP_223644429.1">
    <property type="nucleotide sequence ID" value="NZ_JAIQBX010000008.1"/>
</dbReference>
<dbReference type="InterPro" id="IPR000192">
    <property type="entry name" value="Aminotrans_V_dom"/>
</dbReference>
<evidence type="ECO:0000256" key="2">
    <source>
        <dbReference type="ARBA" id="ARBA00022898"/>
    </source>
</evidence>
<evidence type="ECO:0000313" key="5">
    <source>
        <dbReference type="Proteomes" id="UP000772186"/>
    </source>
</evidence>
<name>A0A953NE42_9MOLU</name>
<comment type="caution">
    <text evidence="4">The sequence shown here is derived from an EMBL/GenBank/DDBJ whole genome shotgun (WGS) entry which is preliminary data.</text>
</comment>
<dbReference type="AlphaFoldDB" id="A0A953NE42"/>